<sequence length="70" mass="7097">MLGLGTTLDVPLPQLAQVKPFSVETGAVCSLKDGGENSGAETFFGVSALCGKPGADKNTAWNAITSEANI</sequence>
<name>A0A915JLW8_ROMCU</name>
<dbReference type="Proteomes" id="UP000887565">
    <property type="component" value="Unplaced"/>
</dbReference>
<dbReference type="WBParaSite" id="nRc.2.0.1.t27199-RA">
    <property type="protein sequence ID" value="nRc.2.0.1.t27199-RA"/>
    <property type="gene ID" value="nRc.2.0.1.g27199"/>
</dbReference>
<proteinExistence type="predicted"/>
<accession>A0A915JLW8</accession>
<reference evidence="2" key="1">
    <citation type="submission" date="2022-11" db="UniProtKB">
        <authorList>
            <consortium name="WormBaseParasite"/>
        </authorList>
    </citation>
    <scope>IDENTIFICATION</scope>
</reference>
<keyword evidence="1" id="KW-1185">Reference proteome</keyword>
<evidence type="ECO:0000313" key="2">
    <source>
        <dbReference type="WBParaSite" id="nRc.2.0.1.t27199-RA"/>
    </source>
</evidence>
<evidence type="ECO:0000313" key="1">
    <source>
        <dbReference type="Proteomes" id="UP000887565"/>
    </source>
</evidence>
<organism evidence="1 2">
    <name type="scientific">Romanomermis culicivorax</name>
    <name type="common">Nematode worm</name>
    <dbReference type="NCBI Taxonomy" id="13658"/>
    <lineage>
        <taxon>Eukaryota</taxon>
        <taxon>Metazoa</taxon>
        <taxon>Ecdysozoa</taxon>
        <taxon>Nematoda</taxon>
        <taxon>Enoplea</taxon>
        <taxon>Dorylaimia</taxon>
        <taxon>Mermithida</taxon>
        <taxon>Mermithoidea</taxon>
        <taxon>Mermithidae</taxon>
        <taxon>Romanomermis</taxon>
    </lineage>
</organism>
<protein>
    <submittedName>
        <fullName evidence="2">Uncharacterized protein</fullName>
    </submittedName>
</protein>
<dbReference type="AlphaFoldDB" id="A0A915JLW8"/>